<sequence>GYPLQSLEQFKEFNFLYLYLCATIKTPKSIIIISFLEFSHTHTYITIQRAIYSHICQQVNLFSIYGLLSNPFPFYNNKISALALTLCMDNYLTRFRIREVKRKLNYEQIVYIGLCIYTCLESIASES</sequence>
<feature type="non-terminal residue" evidence="1">
    <location>
        <position position="1"/>
    </location>
</feature>
<dbReference type="EMBL" id="GEDG01031037">
    <property type="protein sequence ID" value="JAP11607.1"/>
    <property type="molecule type" value="Transcribed_RNA"/>
</dbReference>
<dbReference type="AlphaFoldDB" id="A0A0V0GV26"/>
<proteinExistence type="predicted"/>
<organism evidence="1">
    <name type="scientific">Solanum chacoense</name>
    <name type="common">Chaco potato</name>
    <dbReference type="NCBI Taxonomy" id="4108"/>
    <lineage>
        <taxon>Eukaryota</taxon>
        <taxon>Viridiplantae</taxon>
        <taxon>Streptophyta</taxon>
        <taxon>Embryophyta</taxon>
        <taxon>Tracheophyta</taxon>
        <taxon>Spermatophyta</taxon>
        <taxon>Magnoliopsida</taxon>
        <taxon>eudicotyledons</taxon>
        <taxon>Gunneridae</taxon>
        <taxon>Pentapetalae</taxon>
        <taxon>asterids</taxon>
        <taxon>lamiids</taxon>
        <taxon>Solanales</taxon>
        <taxon>Solanaceae</taxon>
        <taxon>Solanoideae</taxon>
        <taxon>Solaneae</taxon>
        <taxon>Solanum</taxon>
    </lineage>
</organism>
<name>A0A0V0GV26_SOLCH</name>
<evidence type="ECO:0000313" key="1">
    <source>
        <dbReference type="EMBL" id="JAP11607.1"/>
    </source>
</evidence>
<accession>A0A0V0GV26</accession>
<reference evidence="1" key="1">
    <citation type="submission" date="2015-12" db="EMBL/GenBank/DDBJ databases">
        <title>Gene expression during late stages of embryo sac development: a critical building block for successful pollen-pistil interactions.</title>
        <authorList>
            <person name="Liu Y."/>
            <person name="Joly V."/>
            <person name="Sabar M."/>
            <person name="Matton D.P."/>
        </authorList>
    </citation>
    <scope>NUCLEOTIDE SEQUENCE</scope>
</reference>
<protein>
    <submittedName>
        <fullName evidence="1">Putative ovule protein</fullName>
    </submittedName>
</protein>